<organism evidence="2 3">
    <name type="scientific">Dendrosporobacter quercicolus</name>
    <dbReference type="NCBI Taxonomy" id="146817"/>
    <lineage>
        <taxon>Bacteria</taxon>
        <taxon>Bacillati</taxon>
        <taxon>Bacillota</taxon>
        <taxon>Negativicutes</taxon>
        <taxon>Selenomonadales</taxon>
        <taxon>Sporomusaceae</taxon>
        <taxon>Dendrosporobacter</taxon>
    </lineage>
</organism>
<proteinExistence type="predicted"/>
<dbReference type="AlphaFoldDB" id="A0A1G9MAT2"/>
<keyword evidence="1" id="KW-0812">Transmembrane</keyword>
<reference evidence="2 3" key="1">
    <citation type="submission" date="2016-10" db="EMBL/GenBank/DDBJ databases">
        <authorList>
            <person name="de Groot N.N."/>
        </authorList>
    </citation>
    <scope>NUCLEOTIDE SEQUENCE [LARGE SCALE GENOMIC DNA]</scope>
    <source>
        <strain evidence="2 3">DSM 1736</strain>
    </source>
</reference>
<evidence type="ECO:0000313" key="3">
    <source>
        <dbReference type="Proteomes" id="UP000214880"/>
    </source>
</evidence>
<dbReference type="Proteomes" id="UP000214880">
    <property type="component" value="Unassembled WGS sequence"/>
</dbReference>
<feature type="transmembrane region" description="Helical" evidence="1">
    <location>
        <begin position="151"/>
        <end position="170"/>
    </location>
</feature>
<feature type="transmembrane region" description="Helical" evidence="1">
    <location>
        <begin position="117"/>
        <end position="139"/>
    </location>
</feature>
<gene>
    <name evidence="2" type="ORF">SAMN04488502_101625</name>
</gene>
<dbReference type="RefSeq" id="WP_092068156.1">
    <property type="nucleotide sequence ID" value="NZ_FNHB01000001.1"/>
</dbReference>
<accession>A0A1G9MAT2</accession>
<feature type="transmembrane region" description="Helical" evidence="1">
    <location>
        <begin position="190"/>
        <end position="208"/>
    </location>
</feature>
<dbReference type="OrthoDB" id="1679451at2"/>
<evidence type="ECO:0000313" key="2">
    <source>
        <dbReference type="EMBL" id="SDL71091.1"/>
    </source>
</evidence>
<dbReference type="EMBL" id="FNHB01000001">
    <property type="protein sequence ID" value="SDL71091.1"/>
    <property type="molecule type" value="Genomic_DNA"/>
</dbReference>
<keyword evidence="3" id="KW-1185">Reference proteome</keyword>
<feature type="transmembrane region" description="Helical" evidence="1">
    <location>
        <begin position="76"/>
        <end position="97"/>
    </location>
</feature>
<evidence type="ECO:0000256" key="1">
    <source>
        <dbReference type="SAM" id="Phobius"/>
    </source>
</evidence>
<sequence>MLKQSNRFFVFDLFPSTWFTIVLAACSLPLGLFLPSRWGWENGPIENIQVLILAFGLACSLLAAYLSRDDKKIRNLWGYSVLIWLLMIGRELSWGRVFFEPVIIGPNGPGFPSIHQIWYGNFVYPLNTLAIIVLLAGVWRNFEPGNLKRSISISAIDGLVLIIAATVSQLVFEKELIPELAFCSQILEEISELLVYWSLVSIVLVAGCKNRRSA</sequence>
<keyword evidence="1" id="KW-0472">Membrane</keyword>
<keyword evidence="1" id="KW-1133">Transmembrane helix</keyword>
<name>A0A1G9MAT2_9FIRM</name>
<dbReference type="PROSITE" id="PS51257">
    <property type="entry name" value="PROKAR_LIPOPROTEIN"/>
    <property type="match status" value="1"/>
</dbReference>
<protein>
    <submittedName>
        <fullName evidence="2">Uncharacterized protein</fullName>
    </submittedName>
</protein>
<feature type="transmembrane region" description="Helical" evidence="1">
    <location>
        <begin position="48"/>
        <end position="67"/>
    </location>
</feature>